<accession>A0A0S3PSH7</accession>
<dbReference type="InterPro" id="IPR009506">
    <property type="entry name" value="YjiS-like"/>
</dbReference>
<evidence type="ECO:0000259" key="1">
    <source>
        <dbReference type="Pfam" id="PF06568"/>
    </source>
</evidence>
<dbReference type="AlphaFoldDB" id="A0A0S3PSH7"/>
<gene>
    <name evidence="2" type="ORF">GJW-30_1_01431</name>
</gene>
<organism evidence="2 3">
    <name type="scientific">Variibacter gotjawalensis</name>
    <dbReference type="NCBI Taxonomy" id="1333996"/>
    <lineage>
        <taxon>Bacteria</taxon>
        <taxon>Pseudomonadati</taxon>
        <taxon>Pseudomonadota</taxon>
        <taxon>Alphaproteobacteria</taxon>
        <taxon>Hyphomicrobiales</taxon>
        <taxon>Nitrobacteraceae</taxon>
        <taxon>Variibacter</taxon>
    </lineage>
</organism>
<name>A0A0S3PSH7_9BRAD</name>
<protein>
    <recommendedName>
        <fullName evidence="1">YjiS-like domain-containing protein</fullName>
    </recommendedName>
</protein>
<sequence length="72" mass="8521">MTDMTTSVPLIRARASDISLRALCRDALRLVTHWRERARQRAQLADLDDHMLSDIGITRVDQRRECEKPFWR</sequence>
<evidence type="ECO:0000313" key="3">
    <source>
        <dbReference type="Proteomes" id="UP000236884"/>
    </source>
</evidence>
<reference evidence="2 3" key="1">
    <citation type="submission" date="2015-08" db="EMBL/GenBank/DDBJ databases">
        <title>Investigation of the bacterial diversity of lava forest soil.</title>
        <authorList>
            <person name="Lee J.S."/>
        </authorList>
    </citation>
    <scope>NUCLEOTIDE SEQUENCE [LARGE SCALE GENOMIC DNA]</scope>
    <source>
        <strain evidence="2 3">GJW-30</strain>
    </source>
</reference>
<dbReference type="EMBL" id="AP014946">
    <property type="protein sequence ID" value="BAT58903.1"/>
    <property type="molecule type" value="Genomic_DNA"/>
</dbReference>
<feature type="domain" description="YjiS-like" evidence="1">
    <location>
        <begin position="28"/>
        <end position="59"/>
    </location>
</feature>
<dbReference type="OrthoDB" id="8005167at2"/>
<dbReference type="KEGG" id="vgo:GJW-30_1_01431"/>
<dbReference type="RefSeq" id="WP_096353532.1">
    <property type="nucleotide sequence ID" value="NZ_AP014946.1"/>
</dbReference>
<evidence type="ECO:0000313" key="2">
    <source>
        <dbReference type="EMBL" id="BAT58903.1"/>
    </source>
</evidence>
<dbReference type="Pfam" id="PF06568">
    <property type="entry name" value="YjiS-like"/>
    <property type="match status" value="1"/>
</dbReference>
<keyword evidence="3" id="KW-1185">Reference proteome</keyword>
<proteinExistence type="predicted"/>
<dbReference type="Proteomes" id="UP000236884">
    <property type="component" value="Chromosome"/>
</dbReference>